<dbReference type="AlphaFoldDB" id="A0A816LJV5"/>
<dbReference type="Proteomes" id="UP000663834">
    <property type="component" value="Unassembled WGS sequence"/>
</dbReference>
<proteinExistence type="predicted"/>
<evidence type="ECO:0000313" key="3">
    <source>
        <dbReference type="EMBL" id="CAF1941340.1"/>
    </source>
</evidence>
<evidence type="ECO:0000313" key="4">
    <source>
        <dbReference type="Proteomes" id="UP000663856"/>
    </source>
</evidence>
<feature type="region of interest" description="Disordered" evidence="1">
    <location>
        <begin position="20"/>
        <end position="39"/>
    </location>
</feature>
<comment type="caution">
    <text evidence="3">The sequence shown here is derived from an EMBL/GenBank/DDBJ whole genome shotgun (WGS) entry which is preliminary data.</text>
</comment>
<dbReference type="EMBL" id="CAJNOW010022114">
    <property type="protein sequence ID" value="CAF1686625.1"/>
    <property type="molecule type" value="Genomic_DNA"/>
</dbReference>
<evidence type="ECO:0000256" key="1">
    <source>
        <dbReference type="SAM" id="MobiDB-lite"/>
    </source>
</evidence>
<organism evidence="3 4">
    <name type="scientific">Rotaria magnacalcarata</name>
    <dbReference type="NCBI Taxonomy" id="392030"/>
    <lineage>
        <taxon>Eukaryota</taxon>
        <taxon>Metazoa</taxon>
        <taxon>Spiralia</taxon>
        <taxon>Gnathifera</taxon>
        <taxon>Rotifera</taxon>
        <taxon>Eurotatoria</taxon>
        <taxon>Bdelloidea</taxon>
        <taxon>Philodinida</taxon>
        <taxon>Philodinidae</taxon>
        <taxon>Rotaria</taxon>
    </lineage>
</organism>
<gene>
    <name evidence="2" type="ORF">KQP761_LOCUS38860</name>
    <name evidence="3" type="ORF">WKI299_LOCUS1880</name>
</gene>
<dbReference type="EMBL" id="CAJNRF010000117">
    <property type="protein sequence ID" value="CAF1941340.1"/>
    <property type="molecule type" value="Genomic_DNA"/>
</dbReference>
<evidence type="ECO:0000313" key="2">
    <source>
        <dbReference type="EMBL" id="CAF1686625.1"/>
    </source>
</evidence>
<protein>
    <submittedName>
        <fullName evidence="3">Uncharacterized protein</fullName>
    </submittedName>
</protein>
<reference evidence="3" key="1">
    <citation type="submission" date="2021-02" db="EMBL/GenBank/DDBJ databases">
        <authorList>
            <person name="Nowell W R."/>
        </authorList>
    </citation>
    <scope>NUCLEOTIDE SEQUENCE</scope>
</reference>
<name>A0A816LJV5_9BILA</name>
<sequence length="68" mass="7840">MPHKSHICCSHPCHDEVSSDGKKRCSKIGQKPSHPKRKRSINEQLALYINSHNEIFHAQSEYTIRLMA</sequence>
<dbReference type="Proteomes" id="UP000663856">
    <property type="component" value="Unassembled WGS sequence"/>
</dbReference>
<accession>A0A816LJV5</accession>